<dbReference type="InterPro" id="IPR021556">
    <property type="entry name" value="DUF2950"/>
</dbReference>
<evidence type="ECO:0000313" key="2">
    <source>
        <dbReference type="EMBL" id="EFK96007.1"/>
    </source>
</evidence>
<name>D9PKA8_9ZZZZ</name>
<evidence type="ECO:0000256" key="1">
    <source>
        <dbReference type="SAM" id="MobiDB-lite"/>
    </source>
</evidence>
<organism evidence="2">
    <name type="scientific">sediment metagenome</name>
    <dbReference type="NCBI Taxonomy" id="749907"/>
    <lineage>
        <taxon>unclassified sequences</taxon>
        <taxon>metagenomes</taxon>
        <taxon>ecological metagenomes</taxon>
    </lineage>
</organism>
<feature type="region of interest" description="Disordered" evidence="1">
    <location>
        <begin position="321"/>
        <end position="342"/>
    </location>
</feature>
<proteinExistence type="predicted"/>
<sequence length="342" mass="37662">MKQIACTMLLATLLCACGAAAGEDEPPSPYVIQNFPFTFLPEGGGELIVKKAATTKPPRVPFRMDNRWYWEAWVCENPKCPGRQDGKPFAYPNVILYIKKLIDQGKYDPTKPLPMPTADDAKASPMRMPFMNECPQCTEAKIPGFQVRRYQTPEGQMLLEDLRKRVQAEVKRSEAIRQTQAKQDEPPPATGSEGLAAATTIKADEIEAIRALKCFAGAQGIYKRANYASMNGLPAKQFAPSFSFLSSHTNVNGVAIHLIPPLMAEAVGPEKGFFGYYFVDAKMPDPMSQFGLFAAPCQYGKTGIHAFFADETGMVRQKDLAGKAPDPAKPIDETWTEAPDIE</sequence>
<accession>D9PKA8</accession>
<dbReference type="PROSITE" id="PS51257">
    <property type="entry name" value="PROKAR_LIPOPROTEIN"/>
    <property type="match status" value="1"/>
</dbReference>
<comment type="caution">
    <text evidence="2">The sequence shown here is derived from an EMBL/GenBank/DDBJ whole genome shotgun (WGS) entry which is preliminary data.</text>
</comment>
<dbReference type="Pfam" id="PF11453">
    <property type="entry name" value="DUF2950"/>
    <property type="match status" value="1"/>
</dbReference>
<dbReference type="AlphaFoldDB" id="D9PKA8"/>
<protein>
    <submittedName>
        <fullName evidence="2">Secreted protein</fullName>
    </submittedName>
</protein>
<reference evidence="2" key="2">
    <citation type="journal article" date="2011" name="Microb. Ecol.">
        <title>Taxonomic and Functional Metagenomic Profiling of the Microbial Community in the Anoxic Sediment of a Sub-saline Shallow Lake (Laguna de Carrizo, Central Spain).</title>
        <authorList>
            <person name="Ferrer M."/>
            <person name="Guazzaroni M.E."/>
            <person name="Richter M."/>
            <person name="Garcia-Salamanca A."/>
            <person name="Yarza P."/>
            <person name="Suarez-Suarez A."/>
            <person name="Solano J."/>
            <person name="Alcaide M."/>
            <person name="van Dillewijn P."/>
            <person name="Molina-Henares M.A."/>
            <person name="Lopez-Cortes N."/>
            <person name="Al-Ramahi Y."/>
            <person name="Guerrero C."/>
            <person name="Acosta A."/>
            <person name="de Eugenio L.I."/>
            <person name="Martinez V."/>
            <person name="Marques S."/>
            <person name="Rojo F."/>
            <person name="Santero E."/>
            <person name="Genilloud O."/>
            <person name="Perez-Perez J."/>
            <person name="Rossello-Mora R."/>
            <person name="Ramos J.L."/>
        </authorList>
    </citation>
    <scope>NUCLEOTIDE SEQUENCE</scope>
</reference>
<gene>
    <name evidence="2" type="ORF">LDC_1973</name>
</gene>
<reference evidence="2" key="1">
    <citation type="submission" date="2010-07" db="EMBL/GenBank/DDBJ databases">
        <authorList>
            <consortium name="CONSOLIDER consortium CSD2007-00005"/>
            <person name="Guazzaroni M.-E."/>
            <person name="Richter M."/>
            <person name="Garcia-Salamanca A."/>
            <person name="Yarza P."/>
            <person name="Ferrer M."/>
        </authorList>
    </citation>
    <scope>NUCLEOTIDE SEQUENCE</scope>
</reference>
<feature type="region of interest" description="Disordered" evidence="1">
    <location>
        <begin position="170"/>
        <end position="193"/>
    </location>
</feature>
<dbReference type="EMBL" id="ADZX01000591">
    <property type="protein sequence ID" value="EFK96007.1"/>
    <property type="molecule type" value="Genomic_DNA"/>
</dbReference>